<evidence type="ECO:0000256" key="3">
    <source>
        <dbReference type="ARBA" id="ARBA00022574"/>
    </source>
</evidence>
<dbReference type="PRINTS" id="PR00320">
    <property type="entry name" value="GPROTEINBRPT"/>
</dbReference>
<organism evidence="9 10">
    <name type="scientific">Drosophila hydei</name>
    <name type="common">Fruit fly</name>
    <dbReference type="NCBI Taxonomy" id="7224"/>
    <lineage>
        <taxon>Eukaryota</taxon>
        <taxon>Metazoa</taxon>
        <taxon>Ecdysozoa</taxon>
        <taxon>Arthropoda</taxon>
        <taxon>Hexapoda</taxon>
        <taxon>Insecta</taxon>
        <taxon>Pterygota</taxon>
        <taxon>Neoptera</taxon>
        <taxon>Endopterygota</taxon>
        <taxon>Diptera</taxon>
        <taxon>Brachycera</taxon>
        <taxon>Muscomorpha</taxon>
        <taxon>Ephydroidea</taxon>
        <taxon>Drosophilidae</taxon>
        <taxon>Drosophila</taxon>
    </lineage>
</organism>
<keyword evidence="4" id="KW-0677">Repeat</keyword>
<keyword evidence="5 6" id="KW-0539">Nucleus</keyword>
<dbReference type="PROSITE" id="PS50294">
    <property type="entry name" value="WD_REPEATS_REGION"/>
    <property type="match status" value="3"/>
</dbReference>
<dbReference type="GO" id="GO:0005730">
    <property type="term" value="C:nucleolus"/>
    <property type="evidence" value="ECO:0007669"/>
    <property type="project" value="UniProtKB-SubCell"/>
</dbReference>
<evidence type="ECO:0000256" key="4">
    <source>
        <dbReference type="ARBA" id="ARBA00022737"/>
    </source>
</evidence>
<dbReference type="Pfam" id="PF00400">
    <property type="entry name" value="WD40"/>
    <property type="match status" value="7"/>
</dbReference>
<dbReference type="GeneID" id="111601543"/>
<dbReference type="GO" id="GO:0043021">
    <property type="term" value="F:ribonucleoprotein complex binding"/>
    <property type="evidence" value="ECO:0007669"/>
    <property type="project" value="UniProtKB-UniRule"/>
</dbReference>
<dbReference type="OMA" id="DHKYVEF"/>
<dbReference type="PANTHER" id="PTHR19855:SF11">
    <property type="entry name" value="RIBOSOME BIOGENESIS PROTEIN WDR12"/>
    <property type="match status" value="1"/>
</dbReference>
<evidence type="ECO:0000256" key="1">
    <source>
        <dbReference type="ARBA" id="ARBA00022517"/>
    </source>
</evidence>
<evidence type="ECO:0000256" key="5">
    <source>
        <dbReference type="ARBA" id="ARBA00023242"/>
    </source>
</evidence>
<dbReference type="InterPro" id="IPR015943">
    <property type="entry name" value="WD40/YVTN_repeat-like_dom_sf"/>
</dbReference>
<dbReference type="GO" id="GO:0005654">
    <property type="term" value="C:nucleoplasm"/>
    <property type="evidence" value="ECO:0007669"/>
    <property type="project" value="UniProtKB-SubCell"/>
</dbReference>
<dbReference type="PROSITE" id="PS50082">
    <property type="entry name" value="WD_REPEATS_2"/>
    <property type="match status" value="4"/>
</dbReference>
<dbReference type="CDD" id="cd00200">
    <property type="entry name" value="WD40"/>
    <property type="match status" value="1"/>
</dbReference>
<accession>A0A6J1MAF5</accession>
<dbReference type="SMART" id="SM00320">
    <property type="entry name" value="WD40"/>
    <property type="match status" value="7"/>
</dbReference>
<dbReference type="RefSeq" id="XP_023173948.2">
    <property type="nucleotide sequence ID" value="XM_023318180.2"/>
</dbReference>
<name>A0A6J1MAF5_DROHY</name>
<dbReference type="OrthoDB" id="10251381at2759"/>
<dbReference type="InterPro" id="IPR019775">
    <property type="entry name" value="WD40_repeat_CS"/>
</dbReference>
<comment type="subcellular location">
    <subcellularLocation>
        <location evidence="6">Nucleus</location>
        <location evidence="6">Nucleolus</location>
    </subcellularLocation>
    <subcellularLocation>
        <location evidence="6">Nucleus</location>
        <location evidence="6">Nucleoplasm</location>
    </subcellularLocation>
</comment>
<feature type="repeat" description="WD" evidence="7">
    <location>
        <begin position="417"/>
        <end position="457"/>
    </location>
</feature>
<evidence type="ECO:0000256" key="6">
    <source>
        <dbReference type="HAMAP-Rule" id="MF_03029"/>
    </source>
</evidence>
<dbReference type="FunFam" id="2.130.10.10:FF:000878">
    <property type="entry name" value="Ribosome biogenesis protein WDR12 homolog"/>
    <property type="match status" value="1"/>
</dbReference>
<evidence type="ECO:0000256" key="2">
    <source>
        <dbReference type="ARBA" id="ARBA00022552"/>
    </source>
</evidence>
<comment type="similarity">
    <text evidence="6">Belongs to the WD repeat WDR12/YTM1 family.</text>
</comment>
<keyword evidence="2 6" id="KW-0698">rRNA processing</keyword>
<dbReference type="Gene3D" id="2.130.10.10">
    <property type="entry name" value="YVTN repeat-like/Quinoprotein amine dehydrogenase"/>
    <property type="match status" value="3"/>
</dbReference>
<dbReference type="FunFam" id="2.130.10.10:FF:000989">
    <property type="entry name" value="Ribosome biogenesis protein WDR12 homolog"/>
    <property type="match status" value="1"/>
</dbReference>
<keyword evidence="1 6" id="KW-0690">Ribosome biogenesis</keyword>
<dbReference type="SUPFAM" id="SSF50978">
    <property type="entry name" value="WD40 repeat-like"/>
    <property type="match status" value="1"/>
</dbReference>
<dbReference type="InterPro" id="IPR001680">
    <property type="entry name" value="WD40_rpt"/>
</dbReference>
<feature type="repeat" description="WD" evidence="7">
    <location>
        <begin position="288"/>
        <end position="321"/>
    </location>
</feature>
<dbReference type="GO" id="GO:0030687">
    <property type="term" value="C:preribosome, large subunit precursor"/>
    <property type="evidence" value="ECO:0007669"/>
    <property type="project" value="UniProtKB-UniRule"/>
</dbReference>
<dbReference type="Proteomes" id="UP000504633">
    <property type="component" value="Unplaced"/>
</dbReference>
<proteinExistence type="inferred from homology"/>
<feature type="domain" description="NLE" evidence="8">
    <location>
        <begin position="51"/>
        <end position="115"/>
    </location>
</feature>
<feature type="repeat" description="WD" evidence="7">
    <location>
        <begin position="373"/>
        <end position="406"/>
    </location>
</feature>
<feature type="repeat" description="WD" evidence="7">
    <location>
        <begin position="230"/>
        <end position="262"/>
    </location>
</feature>
<evidence type="ECO:0000259" key="8">
    <source>
        <dbReference type="Pfam" id="PF08154"/>
    </source>
</evidence>
<comment type="function">
    <text evidence="6">Required for maturation of ribosomal RNAs and formation of the large ribosomal subunit.</text>
</comment>
<evidence type="ECO:0000256" key="7">
    <source>
        <dbReference type="PROSITE-ProRule" id="PRU00221"/>
    </source>
</evidence>
<dbReference type="InterPro" id="IPR028599">
    <property type="entry name" value="WDR12/Ytm1"/>
</dbReference>
<evidence type="ECO:0000313" key="10">
    <source>
        <dbReference type="RefSeq" id="XP_023173948.2"/>
    </source>
</evidence>
<dbReference type="KEGG" id="dhe:111601543"/>
<sequence>MSILENGQVSALRKTSEHFSFCSQVPKAKPKHRIETHVCGNMEVENGEGQVQVHLKTKQEHYAVPDVPYAIEGSVSTTELNIFLNALLQSKGAEGVDFDFLVFDEYLRGRLCDHLREKAISFEDAIDIEYVERFPAPEPQDCLLHDDWVSAVKASGKWILTGCYDNTINIWTYKGKHKLTIPGHTAPIKAVDWISLDDENGRFVSTSQDQTAMMWQWNIASNAVECVSVCKGHERGVDSVCVSPDAQRFATGSWDTMLKIWSAELEDAGDSTAKRAKESGVRTPRMTLQGHRESISAVQWMDCNTLLTSSWDHTLKVWDLNLEGIKTEISTNKSIFDASYSKLNNLIVTASADKNLRLYDARTNQGSVVRNTYLGHNAWVQTVMWSNTEEFLFVSGAYDNQNKLWDCRSPKAPLYDLLGHGEKVLDIDWSNPKYIVSGGADNTVRVFKSSKATVENMETK</sequence>
<keyword evidence="3 7" id="KW-0853">WD repeat</keyword>
<protein>
    <recommendedName>
        <fullName evidence="6">Ribosome biogenesis protein WDR12 homolog</fullName>
    </recommendedName>
</protein>
<dbReference type="PANTHER" id="PTHR19855">
    <property type="entry name" value="WD40 REPEAT PROTEIN 12, 37"/>
    <property type="match status" value="1"/>
</dbReference>
<keyword evidence="9" id="KW-1185">Reference proteome</keyword>
<dbReference type="GO" id="GO:0000463">
    <property type="term" value="P:maturation of LSU-rRNA from tricistronic rRNA transcript (SSU-rRNA, 5.8S rRNA, LSU-rRNA)"/>
    <property type="evidence" value="ECO:0007669"/>
    <property type="project" value="UniProtKB-UniRule"/>
</dbReference>
<dbReference type="InterPro" id="IPR020472">
    <property type="entry name" value="WD40_PAC1"/>
</dbReference>
<dbReference type="Pfam" id="PF08154">
    <property type="entry name" value="NLE"/>
    <property type="match status" value="1"/>
</dbReference>
<reference evidence="10" key="1">
    <citation type="submission" date="2025-08" db="UniProtKB">
        <authorList>
            <consortium name="RefSeq"/>
        </authorList>
    </citation>
    <scope>IDENTIFICATION</scope>
    <source>
        <strain evidence="10">15085-1641.00</strain>
        <tissue evidence="10">Whole body</tissue>
    </source>
</reference>
<evidence type="ECO:0000313" key="9">
    <source>
        <dbReference type="Proteomes" id="UP000504633"/>
    </source>
</evidence>
<dbReference type="GO" id="GO:0000466">
    <property type="term" value="P:maturation of 5.8S rRNA from tricistronic rRNA transcript (SSU-rRNA, 5.8S rRNA, LSU-rRNA)"/>
    <property type="evidence" value="ECO:0007669"/>
    <property type="project" value="UniProtKB-UniRule"/>
</dbReference>
<dbReference type="InterPro" id="IPR036322">
    <property type="entry name" value="WD40_repeat_dom_sf"/>
</dbReference>
<dbReference type="PROSITE" id="PS00678">
    <property type="entry name" value="WD_REPEATS_1"/>
    <property type="match status" value="1"/>
</dbReference>
<dbReference type="FunFam" id="2.130.10.10:FF:001205">
    <property type="entry name" value="Ribosome biogenesis protein WDR12 homolog"/>
    <property type="match status" value="1"/>
</dbReference>
<gene>
    <name evidence="10" type="primary">LOC111601543</name>
</gene>
<dbReference type="InterPro" id="IPR012972">
    <property type="entry name" value="NLE"/>
</dbReference>
<dbReference type="HAMAP" id="MF_03029">
    <property type="entry name" value="WDR12"/>
    <property type="match status" value="1"/>
</dbReference>
<dbReference type="AlphaFoldDB" id="A0A6J1MAF5"/>